<proteinExistence type="predicted"/>
<dbReference type="EMBL" id="ML993869">
    <property type="protein sequence ID" value="KAF2204746.1"/>
    <property type="molecule type" value="Genomic_DNA"/>
</dbReference>
<sequence length="184" mass="20553">MAESLAALRNRHTEDLRRLAEEHFQHDLNQSDRDTLRAAAGKVSRHATIGSLVGLGLGAFLAFRLRNMRLAYFNAFRAMEKPVEVKFADGRMAPVPDITNMMQPSKWGDVATITFFSIAGLFLGGETGLMTGTASGARTISSDPQAKERIEKAFRNYRIDVMKKQIQELEGHDKDKSSTFSMWS</sequence>
<protein>
    <submittedName>
        <fullName evidence="2">Uncharacterized protein</fullName>
    </submittedName>
</protein>
<evidence type="ECO:0000313" key="2">
    <source>
        <dbReference type="EMBL" id="KAF2204746.1"/>
    </source>
</evidence>
<keyword evidence="1" id="KW-0472">Membrane</keyword>
<evidence type="ECO:0000313" key="3">
    <source>
        <dbReference type="Proteomes" id="UP000799536"/>
    </source>
</evidence>
<evidence type="ECO:0000256" key="1">
    <source>
        <dbReference type="SAM" id="Phobius"/>
    </source>
</evidence>
<comment type="caution">
    <text evidence="2">The sequence shown here is derived from an EMBL/GenBank/DDBJ whole genome shotgun (WGS) entry which is preliminary data.</text>
</comment>
<dbReference type="OrthoDB" id="3365267at2759"/>
<keyword evidence="1" id="KW-1133">Transmembrane helix</keyword>
<feature type="transmembrane region" description="Helical" evidence="1">
    <location>
        <begin position="43"/>
        <end position="63"/>
    </location>
</feature>
<keyword evidence="1" id="KW-0812">Transmembrane</keyword>
<gene>
    <name evidence="2" type="ORF">GQ43DRAFT_437630</name>
</gene>
<organism evidence="2 3">
    <name type="scientific">Delitschia confertaspora ATCC 74209</name>
    <dbReference type="NCBI Taxonomy" id="1513339"/>
    <lineage>
        <taxon>Eukaryota</taxon>
        <taxon>Fungi</taxon>
        <taxon>Dikarya</taxon>
        <taxon>Ascomycota</taxon>
        <taxon>Pezizomycotina</taxon>
        <taxon>Dothideomycetes</taxon>
        <taxon>Pleosporomycetidae</taxon>
        <taxon>Pleosporales</taxon>
        <taxon>Delitschiaceae</taxon>
        <taxon>Delitschia</taxon>
    </lineage>
</organism>
<dbReference type="Proteomes" id="UP000799536">
    <property type="component" value="Unassembled WGS sequence"/>
</dbReference>
<accession>A0A9P4JUT6</accession>
<keyword evidence="3" id="KW-1185">Reference proteome</keyword>
<dbReference type="AlphaFoldDB" id="A0A9P4JUT6"/>
<name>A0A9P4JUT6_9PLEO</name>
<reference evidence="2" key="1">
    <citation type="journal article" date="2020" name="Stud. Mycol.">
        <title>101 Dothideomycetes genomes: a test case for predicting lifestyles and emergence of pathogens.</title>
        <authorList>
            <person name="Haridas S."/>
            <person name="Albert R."/>
            <person name="Binder M."/>
            <person name="Bloem J."/>
            <person name="Labutti K."/>
            <person name="Salamov A."/>
            <person name="Andreopoulos B."/>
            <person name="Baker S."/>
            <person name="Barry K."/>
            <person name="Bills G."/>
            <person name="Bluhm B."/>
            <person name="Cannon C."/>
            <person name="Castanera R."/>
            <person name="Culley D."/>
            <person name="Daum C."/>
            <person name="Ezra D."/>
            <person name="Gonzalez J."/>
            <person name="Henrissat B."/>
            <person name="Kuo A."/>
            <person name="Liang C."/>
            <person name="Lipzen A."/>
            <person name="Lutzoni F."/>
            <person name="Magnuson J."/>
            <person name="Mondo S."/>
            <person name="Nolan M."/>
            <person name="Ohm R."/>
            <person name="Pangilinan J."/>
            <person name="Park H.-J."/>
            <person name="Ramirez L."/>
            <person name="Alfaro M."/>
            <person name="Sun H."/>
            <person name="Tritt A."/>
            <person name="Yoshinaga Y."/>
            <person name="Zwiers L.-H."/>
            <person name="Turgeon B."/>
            <person name="Goodwin S."/>
            <person name="Spatafora J."/>
            <person name="Crous P."/>
            <person name="Grigoriev I."/>
        </authorList>
    </citation>
    <scope>NUCLEOTIDE SEQUENCE</scope>
    <source>
        <strain evidence="2">ATCC 74209</strain>
    </source>
</reference>